<dbReference type="AlphaFoldDB" id="A0A507E0M0"/>
<dbReference type="Proteomes" id="UP000318582">
    <property type="component" value="Unassembled WGS sequence"/>
</dbReference>
<comment type="caution">
    <text evidence="5">The sequence shown here is derived from an EMBL/GenBank/DDBJ whole genome shotgun (WGS) entry which is preliminary data.</text>
</comment>
<dbReference type="InterPro" id="IPR005888">
    <property type="entry name" value="dTDP_Gluc_deHydtase"/>
</dbReference>
<name>A0A507E0M0_9FUNG</name>
<reference evidence="5 6" key="1">
    <citation type="journal article" date="2019" name="Sci. Rep.">
        <title>Comparative genomics of chytrid fungi reveal insights into the obligate biotrophic and pathogenic lifestyle of Synchytrium endobioticum.</title>
        <authorList>
            <person name="van de Vossenberg B.T.L.H."/>
            <person name="Warris S."/>
            <person name="Nguyen H.D.T."/>
            <person name="van Gent-Pelzer M.P.E."/>
            <person name="Joly D.L."/>
            <person name="van de Geest H.C."/>
            <person name="Bonants P.J.M."/>
            <person name="Smith D.S."/>
            <person name="Levesque C.A."/>
            <person name="van der Lee T.A.J."/>
        </authorList>
    </citation>
    <scope>NUCLEOTIDE SEQUENCE [LARGE SCALE GENOMIC DNA]</scope>
    <source>
        <strain evidence="5 6">CBS 809.83</strain>
    </source>
</reference>
<evidence type="ECO:0000313" key="5">
    <source>
        <dbReference type="EMBL" id="TPX57252.1"/>
    </source>
</evidence>
<dbReference type="GO" id="GO:0008460">
    <property type="term" value="F:dTDP-glucose 4,6-dehydratase activity"/>
    <property type="evidence" value="ECO:0007669"/>
    <property type="project" value="InterPro"/>
</dbReference>
<dbReference type="PANTHER" id="PTHR43000">
    <property type="entry name" value="DTDP-D-GLUCOSE 4,6-DEHYDRATASE-RELATED"/>
    <property type="match status" value="1"/>
</dbReference>
<dbReference type="SUPFAM" id="SSF51735">
    <property type="entry name" value="NAD(P)-binding Rossmann-fold domains"/>
    <property type="match status" value="1"/>
</dbReference>
<keyword evidence="6" id="KW-1185">Reference proteome</keyword>
<feature type="domain" description="NAD(P)-binding" evidence="4">
    <location>
        <begin position="40"/>
        <end position="345"/>
    </location>
</feature>
<dbReference type="OrthoDB" id="331544at2759"/>
<organism evidence="5 6">
    <name type="scientific">Powellomyces hirtus</name>
    <dbReference type="NCBI Taxonomy" id="109895"/>
    <lineage>
        <taxon>Eukaryota</taxon>
        <taxon>Fungi</taxon>
        <taxon>Fungi incertae sedis</taxon>
        <taxon>Chytridiomycota</taxon>
        <taxon>Chytridiomycota incertae sedis</taxon>
        <taxon>Chytridiomycetes</taxon>
        <taxon>Spizellomycetales</taxon>
        <taxon>Powellomycetaceae</taxon>
        <taxon>Powellomyces</taxon>
    </lineage>
</organism>
<dbReference type="CDD" id="cd05246">
    <property type="entry name" value="dTDP_GD_SDR_e"/>
    <property type="match status" value="1"/>
</dbReference>
<evidence type="ECO:0000259" key="4">
    <source>
        <dbReference type="Pfam" id="PF16363"/>
    </source>
</evidence>
<dbReference type="FunFam" id="3.40.50.720:FF:000304">
    <property type="entry name" value="UDP-glucose 4,6-dehydratase"/>
    <property type="match status" value="1"/>
</dbReference>
<dbReference type="InterPro" id="IPR016040">
    <property type="entry name" value="NAD(P)-bd_dom"/>
</dbReference>
<dbReference type="Pfam" id="PF16363">
    <property type="entry name" value="GDP_Man_Dehyd"/>
    <property type="match status" value="1"/>
</dbReference>
<evidence type="ECO:0000256" key="2">
    <source>
        <dbReference type="ARBA" id="ARBA00023027"/>
    </source>
</evidence>
<gene>
    <name evidence="5" type="ORF">PhCBS80983_g03960</name>
</gene>
<dbReference type="Gene3D" id="3.90.25.10">
    <property type="entry name" value="UDP-galactose 4-epimerase, domain 1"/>
    <property type="match status" value="1"/>
</dbReference>
<dbReference type="InterPro" id="IPR036291">
    <property type="entry name" value="NAD(P)-bd_dom_sf"/>
</dbReference>
<dbReference type="NCBIfam" id="TIGR01181">
    <property type="entry name" value="dTDP_gluc_dehyt"/>
    <property type="match status" value="1"/>
</dbReference>
<comment type="cofactor">
    <cofactor evidence="1">
        <name>NAD(+)</name>
        <dbReference type="ChEBI" id="CHEBI:57540"/>
    </cofactor>
</comment>
<dbReference type="GO" id="GO:0009225">
    <property type="term" value="P:nucleotide-sugar metabolic process"/>
    <property type="evidence" value="ECO:0007669"/>
    <property type="project" value="InterPro"/>
</dbReference>
<evidence type="ECO:0000256" key="1">
    <source>
        <dbReference type="ARBA" id="ARBA00001911"/>
    </source>
</evidence>
<dbReference type="Gene3D" id="3.40.50.720">
    <property type="entry name" value="NAD(P)-binding Rossmann-like Domain"/>
    <property type="match status" value="1"/>
</dbReference>
<dbReference type="STRING" id="109895.A0A507E0M0"/>
<keyword evidence="3" id="KW-0456">Lyase</keyword>
<evidence type="ECO:0000313" key="6">
    <source>
        <dbReference type="Proteomes" id="UP000318582"/>
    </source>
</evidence>
<protein>
    <submittedName>
        <fullName evidence="5">dTDP-glucose 4,6-dehydratase</fullName>
    </submittedName>
</protein>
<sequence>MSHTTADTDDKAVQHQLDDSIASDVGKRLFEAGPNVKNILITGGAGFIASFVVRKLVLLYPEYNIFNFDKLDYCASTNNVKYVQNKPNYSFIKGDICVKDMVNFVLHEKKIDTILHFAAQTHVDNSFGNSAEFTINNVMGTHVLLEAARVNNIKKFIHISTDEVYGEVEHGGNELTEESLLAPTNPYSATKAAAEMMVGAYQKSFGLPTIITRSNNVYGPYQYPEKIIPKFVTLLSEDSKVFIHGDGSNTRRFIYGTDVADAIEVILHKGDIGETYNIGTSFEISNLNLTKLLIKQMGLAARETELIEFVEDRPFNDMRYAIDSTKLEALGWAPKVTFEDGLKKTIAWYTQYSRKWWPNISTALVAHPYKSGAQHEIVIQK</sequence>
<keyword evidence="2" id="KW-0520">NAD</keyword>
<evidence type="ECO:0000256" key="3">
    <source>
        <dbReference type="ARBA" id="ARBA00023239"/>
    </source>
</evidence>
<dbReference type="EMBL" id="QEAQ01000055">
    <property type="protein sequence ID" value="TPX57252.1"/>
    <property type="molecule type" value="Genomic_DNA"/>
</dbReference>
<accession>A0A507E0M0</accession>
<proteinExistence type="predicted"/>